<dbReference type="InterPro" id="IPR003245">
    <property type="entry name" value="Phytocyanin_dom"/>
</dbReference>
<dbReference type="EMBL" id="RWGY01000011">
    <property type="protein sequence ID" value="TVU33165.1"/>
    <property type="molecule type" value="Genomic_DNA"/>
</dbReference>
<evidence type="ECO:0000313" key="3">
    <source>
        <dbReference type="EMBL" id="TVU33165.1"/>
    </source>
</evidence>
<evidence type="ECO:0000313" key="4">
    <source>
        <dbReference type="Proteomes" id="UP000324897"/>
    </source>
</evidence>
<gene>
    <name evidence="3" type="ORF">EJB05_24951</name>
</gene>
<protein>
    <recommendedName>
        <fullName evidence="2">Phytocyanin domain-containing protein</fullName>
    </recommendedName>
</protein>
<reference evidence="3 4" key="1">
    <citation type="journal article" date="2019" name="Sci. Rep.">
        <title>A high-quality genome of Eragrostis curvula grass provides insights into Poaceae evolution and supports new strategies to enhance forage quality.</title>
        <authorList>
            <person name="Carballo J."/>
            <person name="Santos B.A.C.M."/>
            <person name="Zappacosta D."/>
            <person name="Garbus I."/>
            <person name="Selva J.P."/>
            <person name="Gallo C.A."/>
            <person name="Diaz A."/>
            <person name="Albertini E."/>
            <person name="Caccamo M."/>
            <person name="Echenique V."/>
        </authorList>
    </citation>
    <scope>NUCLEOTIDE SEQUENCE [LARGE SCALE GENOMIC DNA]</scope>
    <source>
        <strain evidence="4">cv. Victoria</strain>
        <tissue evidence="3">Leaf</tissue>
    </source>
</reference>
<dbReference type="PANTHER" id="PTHR33021:SF234">
    <property type="entry name" value="EARLY NODULIN-LIKE PROTEIN 7"/>
    <property type="match status" value="1"/>
</dbReference>
<comment type="caution">
    <text evidence="3">The sequence shown here is derived from an EMBL/GenBank/DDBJ whole genome shotgun (WGS) entry which is preliminary data.</text>
</comment>
<dbReference type="Gramene" id="TVU33165">
    <property type="protein sequence ID" value="TVU33165"/>
    <property type="gene ID" value="EJB05_24951"/>
</dbReference>
<dbReference type="SUPFAM" id="SSF49503">
    <property type="entry name" value="Cupredoxins"/>
    <property type="match status" value="1"/>
</dbReference>
<name>A0A5J9VB39_9POAL</name>
<feature type="chain" id="PRO_5023841163" description="Phytocyanin domain-containing protein" evidence="1">
    <location>
        <begin position="30"/>
        <end position="181"/>
    </location>
</feature>
<dbReference type="OrthoDB" id="1933543at2759"/>
<organism evidence="3 4">
    <name type="scientific">Eragrostis curvula</name>
    <name type="common">weeping love grass</name>
    <dbReference type="NCBI Taxonomy" id="38414"/>
    <lineage>
        <taxon>Eukaryota</taxon>
        <taxon>Viridiplantae</taxon>
        <taxon>Streptophyta</taxon>
        <taxon>Embryophyta</taxon>
        <taxon>Tracheophyta</taxon>
        <taxon>Spermatophyta</taxon>
        <taxon>Magnoliopsida</taxon>
        <taxon>Liliopsida</taxon>
        <taxon>Poales</taxon>
        <taxon>Poaceae</taxon>
        <taxon>PACMAD clade</taxon>
        <taxon>Chloridoideae</taxon>
        <taxon>Eragrostideae</taxon>
        <taxon>Eragrostidinae</taxon>
        <taxon>Eragrostis</taxon>
    </lineage>
</organism>
<dbReference type="Proteomes" id="UP000324897">
    <property type="component" value="Chromosome 1"/>
</dbReference>
<proteinExistence type="predicted"/>
<dbReference type="AlphaFoldDB" id="A0A5J9VB39"/>
<evidence type="ECO:0000256" key="1">
    <source>
        <dbReference type="SAM" id="SignalP"/>
    </source>
</evidence>
<dbReference type="Gene3D" id="2.60.40.420">
    <property type="entry name" value="Cupredoxins - blue copper proteins"/>
    <property type="match status" value="1"/>
</dbReference>
<dbReference type="PANTHER" id="PTHR33021">
    <property type="entry name" value="BLUE COPPER PROTEIN"/>
    <property type="match status" value="1"/>
</dbReference>
<dbReference type="GO" id="GO:0005886">
    <property type="term" value="C:plasma membrane"/>
    <property type="evidence" value="ECO:0007669"/>
    <property type="project" value="TreeGrafter"/>
</dbReference>
<feature type="signal peptide" evidence="1">
    <location>
        <begin position="1"/>
        <end position="29"/>
    </location>
</feature>
<sequence>MAAAMSLRFVVALAIAVLAAAALLPAAAAAREGKQYKVGGPDGWVVPPPEIKEMYYTNWASGITFYVKDSLEFVFKNDSVIPVGKAGYYHCTVAGGEPAGDGFKTVRLDAPGYAYFASGDVDRCKMGERLMINVLAADQPASPGPSAPGPSSSAAASHCIAASSVNATVLAAVSLAMAGFL</sequence>
<dbReference type="Pfam" id="PF02298">
    <property type="entry name" value="Cu_bind_like"/>
    <property type="match status" value="1"/>
</dbReference>
<dbReference type="PROSITE" id="PS51485">
    <property type="entry name" value="PHYTOCYANIN"/>
    <property type="match status" value="1"/>
</dbReference>
<dbReference type="InterPro" id="IPR008972">
    <property type="entry name" value="Cupredoxin"/>
</dbReference>
<accession>A0A5J9VB39</accession>
<evidence type="ECO:0000259" key="2">
    <source>
        <dbReference type="PROSITE" id="PS51485"/>
    </source>
</evidence>
<keyword evidence="4" id="KW-1185">Reference proteome</keyword>
<keyword evidence="1" id="KW-0732">Signal</keyword>
<feature type="domain" description="Phytocyanin" evidence="2">
    <location>
        <begin position="34"/>
        <end position="136"/>
    </location>
</feature>
<dbReference type="GO" id="GO:0009055">
    <property type="term" value="F:electron transfer activity"/>
    <property type="evidence" value="ECO:0007669"/>
    <property type="project" value="InterPro"/>
</dbReference>
<dbReference type="InterPro" id="IPR039391">
    <property type="entry name" value="Phytocyanin-like"/>
</dbReference>